<evidence type="ECO:0000313" key="2">
    <source>
        <dbReference type="Proteomes" id="UP000499080"/>
    </source>
</evidence>
<name>A0A4Y2C8Y3_ARAVE</name>
<organism evidence="1 2">
    <name type="scientific">Araneus ventricosus</name>
    <name type="common">Orbweaver spider</name>
    <name type="synonym">Epeira ventricosa</name>
    <dbReference type="NCBI Taxonomy" id="182803"/>
    <lineage>
        <taxon>Eukaryota</taxon>
        <taxon>Metazoa</taxon>
        <taxon>Ecdysozoa</taxon>
        <taxon>Arthropoda</taxon>
        <taxon>Chelicerata</taxon>
        <taxon>Arachnida</taxon>
        <taxon>Araneae</taxon>
        <taxon>Araneomorphae</taxon>
        <taxon>Entelegynae</taxon>
        <taxon>Araneoidea</taxon>
        <taxon>Araneidae</taxon>
        <taxon>Araneus</taxon>
    </lineage>
</organism>
<keyword evidence="2" id="KW-1185">Reference proteome</keyword>
<dbReference type="Proteomes" id="UP000499080">
    <property type="component" value="Unassembled WGS sequence"/>
</dbReference>
<accession>A0A4Y2C8Y3</accession>
<gene>
    <name evidence="1" type="ORF">AVEN_176367_1</name>
</gene>
<dbReference type="EMBL" id="BGPR01000154">
    <property type="protein sequence ID" value="GBM00117.1"/>
    <property type="molecule type" value="Genomic_DNA"/>
</dbReference>
<dbReference type="AlphaFoldDB" id="A0A4Y2C8Y3"/>
<reference evidence="1 2" key="1">
    <citation type="journal article" date="2019" name="Sci. Rep.">
        <title>Orb-weaving spider Araneus ventricosus genome elucidates the spidroin gene catalogue.</title>
        <authorList>
            <person name="Kono N."/>
            <person name="Nakamura H."/>
            <person name="Ohtoshi R."/>
            <person name="Moran D.A.P."/>
            <person name="Shinohara A."/>
            <person name="Yoshida Y."/>
            <person name="Fujiwara M."/>
            <person name="Mori M."/>
            <person name="Tomita M."/>
            <person name="Arakawa K."/>
        </authorList>
    </citation>
    <scope>NUCLEOTIDE SEQUENCE [LARGE SCALE GENOMIC DNA]</scope>
</reference>
<proteinExistence type="predicted"/>
<evidence type="ECO:0000313" key="1">
    <source>
        <dbReference type="EMBL" id="GBM00117.1"/>
    </source>
</evidence>
<sequence>MLFTRRVAWKTSSCSRFILVDFDRSNYDKLCRPHSVWLGKSEHRRTKVCHPLIHKLFLPEHLPTFYGKVRPSHHAKYGNFHTRPVKAHAVVTKLWARVPILCSGPRSVLGEPRPSSNSSF</sequence>
<protein>
    <submittedName>
        <fullName evidence="1">Uncharacterized protein</fullName>
    </submittedName>
</protein>
<comment type="caution">
    <text evidence="1">The sequence shown here is derived from an EMBL/GenBank/DDBJ whole genome shotgun (WGS) entry which is preliminary data.</text>
</comment>